<evidence type="ECO:0000313" key="1">
    <source>
        <dbReference type="EMBL" id="CBX91786.1"/>
    </source>
</evidence>
<gene>
    <name evidence="1" type="ORF">LEMA_P044920.1</name>
</gene>
<reference evidence="2" key="1">
    <citation type="journal article" date="2011" name="Nat. Commun.">
        <title>Effector diversification within compartments of the Leptosphaeria maculans genome affected by Repeat-Induced Point mutations.</title>
        <authorList>
            <person name="Rouxel T."/>
            <person name="Grandaubert J."/>
            <person name="Hane J.K."/>
            <person name="Hoede C."/>
            <person name="van de Wouw A.P."/>
            <person name="Couloux A."/>
            <person name="Dominguez V."/>
            <person name="Anthouard V."/>
            <person name="Bally P."/>
            <person name="Bourras S."/>
            <person name="Cozijnsen A.J."/>
            <person name="Ciuffetti L.M."/>
            <person name="Degrave A."/>
            <person name="Dilmaghani A."/>
            <person name="Duret L."/>
            <person name="Fudal I."/>
            <person name="Goodwin S.B."/>
            <person name="Gout L."/>
            <person name="Glaser N."/>
            <person name="Linglin J."/>
            <person name="Kema G.H.J."/>
            <person name="Lapalu N."/>
            <person name="Lawrence C.B."/>
            <person name="May K."/>
            <person name="Meyer M."/>
            <person name="Ollivier B."/>
            <person name="Poulain J."/>
            <person name="Schoch C.L."/>
            <person name="Simon A."/>
            <person name="Spatafora J.W."/>
            <person name="Stachowiak A."/>
            <person name="Turgeon B.G."/>
            <person name="Tyler B.M."/>
            <person name="Vincent D."/>
            <person name="Weissenbach J."/>
            <person name="Amselem J."/>
            <person name="Quesneville H."/>
            <person name="Oliver R.P."/>
            <person name="Wincker P."/>
            <person name="Balesdent M.-H."/>
            <person name="Howlett B.J."/>
        </authorList>
    </citation>
    <scope>NUCLEOTIDE SEQUENCE [LARGE SCALE GENOMIC DNA]</scope>
    <source>
        <strain evidence="2">JN3 / isolate v23.1.3 / race Av1-4-5-6-7-8</strain>
    </source>
</reference>
<accession>E5R455</accession>
<sequence>MTSRRPALYDERWKGHEHHRHQLQIVQGLSYPPGGRTSRYAALAEKVAGNAGEKAMQTHAPDISFAAMRPCPTSGIVCASFVATLPYCRKRPKMHLIEPDMSTIKPA</sequence>
<organism evidence="2">
    <name type="scientific">Leptosphaeria maculans (strain JN3 / isolate v23.1.3 / race Av1-4-5-6-7-8)</name>
    <name type="common">Blackleg fungus</name>
    <name type="synonym">Phoma lingam</name>
    <dbReference type="NCBI Taxonomy" id="985895"/>
    <lineage>
        <taxon>Eukaryota</taxon>
        <taxon>Fungi</taxon>
        <taxon>Dikarya</taxon>
        <taxon>Ascomycota</taxon>
        <taxon>Pezizomycotina</taxon>
        <taxon>Dothideomycetes</taxon>
        <taxon>Pleosporomycetidae</taxon>
        <taxon>Pleosporales</taxon>
        <taxon>Pleosporineae</taxon>
        <taxon>Leptosphaeriaceae</taxon>
        <taxon>Plenodomus</taxon>
        <taxon>Plenodomus lingam/Leptosphaeria maculans species complex</taxon>
    </lineage>
</organism>
<dbReference type="HOGENOM" id="CLU_2210508_0_0_1"/>
<dbReference type="InParanoid" id="E5R455"/>
<protein>
    <submittedName>
        <fullName evidence="1">Predicted protein</fullName>
    </submittedName>
</protein>
<keyword evidence="2" id="KW-1185">Reference proteome</keyword>
<evidence type="ECO:0000313" key="2">
    <source>
        <dbReference type="Proteomes" id="UP000002668"/>
    </source>
</evidence>
<dbReference type="Proteomes" id="UP000002668">
    <property type="component" value="Genome"/>
</dbReference>
<dbReference type="AlphaFoldDB" id="E5R455"/>
<dbReference type="EMBL" id="FP929083">
    <property type="protein sequence ID" value="CBX91786.1"/>
    <property type="molecule type" value="Genomic_DNA"/>
</dbReference>
<dbReference type="VEuPathDB" id="FungiDB:LEMA_P044920.1"/>
<proteinExistence type="predicted"/>
<name>E5R455_LEPMJ</name>